<evidence type="ECO:0000256" key="2">
    <source>
        <dbReference type="SAM" id="Phobius"/>
    </source>
</evidence>
<dbReference type="Proteomes" id="UP000095767">
    <property type="component" value="Unassembled WGS sequence"/>
</dbReference>
<dbReference type="PANTHER" id="PTHR35708">
    <property type="entry name" value="GB|AAD25831.1"/>
    <property type="match status" value="1"/>
</dbReference>
<feature type="transmembrane region" description="Helical" evidence="2">
    <location>
        <begin position="210"/>
        <end position="230"/>
    </location>
</feature>
<protein>
    <submittedName>
        <fullName evidence="3">Uncharacterized protein</fullName>
    </submittedName>
</protein>
<organism evidence="3 4">
    <name type="scientific">Dichanthelium oligosanthes</name>
    <dbReference type="NCBI Taxonomy" id="888268"/>
    <lineage>
        <taxon>Eukaryota</taxon>
        <taxon>Viridiplantae</taxon>
        <taxon>Streptophyta</taxon>
        <taxon>Embryophyta</taxon>
        <taxon>Tracheophyta</taxon>
        <taxon>Spermatophyta</taxon>
        <taxon>Magnoliopsida</taxon>
        <taxon>Liliopsida</taxon>
        <taxon>Poales</taxon>
        <taxon>Poaceae</taxon>
        <taxon>PACMAD clade</taxon>
        <taxon>Panicoideae</taxon>
        <taxon>Panicodae</taxon>
        <taxon>Paniceae</taxon>
        <taxon>Dichantheliinae</taxon>
        <taxon>Dichanthelium</taxon>
    </lineage>
</organism>
<gene>
    <name evidence="3" type="ORF">BAE44_0001150</name>
</gene>
<evidence type="ECO:0000256" key="1">
    <source>
        <dbReference type="SAM" id="Coils"/>
    </source>
</evidence>
<proteinExistence type="predicted"/>
<evidence type="ECO:0000313" key="4">
    <source>
        <dbReference type="Proteomes" id="UP000095767"/>
    </source>
</evidence>
<dbReference type="PANTHER" id="PTHR35708:SF3">
    <property type="entry name" value="GB|AAD25831.1"/>
    <property type="match status" value="1"/>
</dbReference>
<keyword evidence="2" id="KW-1133">Transmembrane helix</keyword>
<dbReference type="EMBL" id="LWDX02004076">
    <property type="protein sequence ID" value="OEL37831.1"/>
    <property type="molecule type" value="Genomic_DNA"/>
</dbReference>
<accession>A0A1E5WK88</accession>
<name>A0A1E5WK88_9POAL</name>
<sequence>MAKKLLRRMLRLEDNSESSEEEAEEAAATLVVHEVFNTQVQPPHRGSVIGRRPVLRNTGHGHDRIFADYFADNPIYNDDHFPRRSQSTSTPSTIMHTARSFGSVGGNEITNTAEAKAGATTLDHMQVGIGPIIFRAAEKVQPSKLRPNEKVLETKLFSYLCTHPSVSDKMVLQMHSPWSQMAIQLTLILISCSLYSMYSSSSSSSFSASSSLALLVLVISTCISLLFFNLRQLLRDNNHKAKAPPSMEEYVHQEKSIVPQDEKELLAEFLPDLVLDKRDFIDILSEISEEDSLIEIDIARGSIKCSNFGIKA</sequence>
<feature type="transmembrane region" description="Helical" evidence="2">
    <location>
        <begin position="178"/>
        <end position="198"/>
    </location>
</feature>
<reference evidence="3 4" key="1">
    <citation type="submission" date="2016-09" db="EMBL/GenBank/DDBJ databases">
        <title>The draft genome of Dichanthelium oligosanthes: A C3 panicoid grass species.</title>
        <authorList>
            <person name="Studer A.J."/>
            <person name="Schnable J.C."/>
            <person name="Brutnell T.P."/>
        </authorList>
    </citation>
    <scope>NUCLEOTIDE SEQUENCE [LARGE SCALE GENOMIC DNA]</scope>
    <source>
        <strain evidence="4">cv. Kellogg 1175</strain>
        <tissue evidence="3">Leaf</tissue>
    </source>
</reference>
<keyword evidence="1" id="KW-0175">Coiled coil</keyword>
<keyword evidence="2" id="KW-0472">Membrane</keyword>
<evidence type="ECO:0000313" key="3">
    <source>
        <dbReference type="EMBL" id="OEL37831.1"/>
    </source>
</evidence>
<keyword evidence="4" id="KW-1185">Reference proteome</keyword>
<feature type="coiled-coil region" evidence="1">
    <location>
        <begin position="2"/>
        <end position="29"/>
    </location>
</feature>
<dbReference type="OrthoDB" id="784738at2759"/>
<dbReference type="AlphaFoldDB" id="A0A1E5WK88"/>
<keyword evidence="2" id="KW-0812">Transmembrane</keyword>
<comment type="caution">
    <text evidence="3">The sequence shown here is derived from an EMBL/GenBank/DDBJ whole genome shotgun (WGS) entry which is preliminary data.</text>
</comment>